<dbReference type="PANTHER" id="PTHR43532:SF1">
    <property type="entry name" value="GLUCOSE-1-PHOSPHATE THYMIDYLYLTRANSFERASE 1"/>
    <property type="match status" value="1"/>
</dbReference>
<evidence type="ECO:0000259" key="9">
    <source>
        <dbReference type="Pfam" id="PF00483"/>
    </source>
</evidence>
<dbReference type="InterPro" id="IPR005835">
    <property type="entry name" value="NTP_transferase_dom"/>
</dbReference>
<feature type="domain" description="Nucleotidyl transferase" evidence="9">
    <location>
        <begin position="2"/>
        <end position="235"/>
    </location>
</feature>
<evidence type="ECO:0000256" key="7">
    <source>
        <dbReference type="ARBA" id="ARBA00022842"/>
    </source>
</evidence>
<dbReference type="GO" id="GO:0008879">
    <property type="term" value="F:glucose-1-phosphate thymidylyltransferase activity"/>
    <property type="evidence" value="ECO:0007669"/>
    <property type="project" value="UniProtKB-EC"/>
</dbReference>
<evidence type="ECO:0000256" key="6">
    <source>
        <dbReference type="ARBA" id="ARBA00022723"/>
    </source>
</evidence>
<dbReference type="EMBL" id="MN739183">
    <property type="protein sequence ID" value="QHS92641.1"/>
    <property type="molecule type" value="Genomic_DNA"/>
</dbReference>
<dbReference type="Gene3D" id="3.90.550.10">
    <property type="entry name" value="Spore Coat Polysaccharide Biosynthesis Protein SpsA, Chain A"/>
    <property type="match status" value="1"/>
</dbReference>
<dbReference type="InterPro" id="IPR005907">
    <property type="entry name" value="G1P_thy_trans_s"/>
</dbReference>
<evidence type="ECO:0000256" key="4">
    <source>
        <dbReference type="ARBA" id="ARBA00022679"/>
    </source>
</evidence>
<sequence length="246" mass="27115">MKGVILAGGLGTRLYPCTSVVNKHLLPIYDKPMVYYPIETLVKAGCKDLLIVTGDSLGDFAQLIGNGKQFGLNSVLYAYQENPTGGIADALKLAKSFVGHEKFVVVLGDNLILDDISSYIQEFEAEPEGGCKLFIKEIENPTAFGVAEITNGRITNLIEKPQHPPTNYAVIGVYMYDHRVFDLINSVRPSKRGELEITDVNMAYVAQGQATYAILNSIWLDMGGFKSMFEANRYMARLHGVQDVNL</sequence>
<reference evidence="10" key="1">
    <citation type="journal article" date="2020" name="Nature">
        <title>Giant virus diversity and host interactions through global metagenomics.</title>
        <authorList>
            <person name="Schulz F."/>
            <person name="Roux S."/>
            <person name="Paez-Espino D."/>
            <person name="Jungbluth S."/>
            <person name="Walsh D.A."/>
            <person name="Denef V.J."/>
            <person name="McMahon K.D."/>
            <person name="Konstantinidis K.T."/>
            <person name="Eloe-Fadrosh E.A."/>
            <person name="Kyrpides N.C."/>
            <person name="Woyke T."/>
        </authorList>
    </citation>
    <scope>NUCLEOTIDE SEQUENCE</scope>
    <source>
        <strain evidence="10">GVMAG-M-3300014204-73</strain>
    </source>
</reference>
<organism evidence="10">
    <name type="scientific">viral metagenome</name>
    <dbReference type="NCBI Taxonomy" id="1070528"/>
    <lineage>
        <taxon>unclassified sequences</taxon>
        <taxon>metagenomes</taxon>
        <taxon>organismal metagenomes</taxon>
    </lineage>
</organism>
<comment type="similarity">
    <text evidence="2">Belongs to the glucose-1-phosphate thymidylyltransferase family.</text>
</comment>
<keyword evidence="6" id="KW-0479">Metal-binding</keyword>
<keyword evidence="5" id="KW-0548">Nucleotidyltransferase</keyword>
<evidence type="ECO:0000256" key="1">
    <source>
        <dbReference type="ARBA" id="ARBA00001946"/>
    </source>
</evidence>
<keyword evidence="4" id="KW-0808">Transferase</keyword>
<keyword evidence="7" id="KW-0460">Magnesium</keyword>
<proteinExistence type="inferred from homology"/>
<comment type="catalytic activity">
    <reaction evidence="8">
        <text>dTTP + alpha-D-glucose 1-phosphate + H(+) = dTDP-alpha-D-glucose + diphosphate</text>
        <dbReference type="Rhea" id="RHEA:15225"/>
        <dbReference type="ChEBI" id="CHEBI:15378"/>
        <dbReference type="ChEBI" id="CHEBI:33019"/>
        <dbReference type="ChEBI" id="CHEBI:37568"/>
        <dbReference type="ChEBI" id="CHEBI:57477"/>
        <dbReference type="ChEBI" id="CHEBI:58601"/>
        <dbReference type="EC" id="2.7.7.24"/>
    </reaction>
</comment>
<evidence type="ECO:0000256" key="3">
    <source>
        <dbReference type="ARBA" id="ARBA00012461"/>
    </source>
</evidence>
<evidence type="ECO:0000313" key="10">
    <source>
        <dbReference type="EMBL" id="QHS92641.1"/>
    </source>
</evidence>
<evidence type="ECO:0000256" key="8">
    <source>
        <dbReference type="ARBA" id="ARBA00049336"/>
    </source>
</evidence>
<dbReference type="GO" id="GO:0046872">
    <property type="term" value="F:metal ion binding"/>
    <property type="evidence" value="ECO:0007669"/>
    <property type="project" value="UniProtKB-KW"/>
</dbReference>
<dbReference type="InterPro" id="IPR029044">
    <property type="entry name" value="Nucleotide-diphossugar_trans"/>
</dbReference>
<name>A0A6C0BLM0_9ZZZZ</name>
<dbReference type="EC" id="2.7.7.24" evidence="3"/>
<accession>A0A6C0BLM0</accession>
<dbReference type="SUPFAM" id="SSF53448">
    <property type="entry name" value="Nucleotide-diphospho-sugar transferases"/>
    <property type="match status" value="1"/>
</dbReference>
<dbReference type="AlphaFoldDB" id="A0A6C0BLM0"/>
<protein>
    <recommendedName>
        <fullName evidence="3">glucose-1-phosphate thymidylyltransferase</fullName>
        <ecNumber evidence="3">2.7.7.24</ecNumber>
    </recommendedName>
</protein>
<comment type="cofactor">
    <cofactor evidence="1">
        <name>Mg(2+)</name>
        <dbReference type="ChEBI" id="CHEBI:18420"/>
    </cofactor>
</comment>
<evidence type="ECO:0000256" key="5">
    <source>
        <dbReference type="ARBA" id="ARBA00022695"/>
    </source>
</evidence>
<dbReference type="PANTHER" id="PTHR43532">
    <property type="entry name" value="GLUCOSE-1-PHOSPHATE THYMIDYLYLTRANSFERASE"/>
    <property type="match status" value="1"/>
</dbReference>
<dbReference type="Pfam" id="PF00483">
    <property type="entry name" value="NTP_transferase"/>
    <property type="match status" value="1"/>
</dbReference>
<evidence type="ECO:0000256" key="2">
    <source>
        <dbReference type="ARBA" id="ARBA00010480"/>
    </source>
</evidence>